<dbReference type="OrthoDB" id="361998at2759"/>
<dbReference type="Proteomes" id="UP000244803">
    <property type="component" value="Chromosome 2"/>
</dbReference>
<dbReference type="EMBL" id="CP056068">
    <property type="protein sequence ID" value="UKJ90216.1"/>
    <property type="molecule type" value="Genomic_DNA"/>
</dbReference>
<reference evidence="1" key="1">
    <citation type="submission" date="2022-07" db="EMBL/GenBank/DDBJ databases">
        <title>Evaluation of T. orientalis genome assembly methods using nanopore sequencing and analysis of variation between genomes.</title>
        <authorList>
            <person name="Yam J."/>
            <person name="Micallef M.L."/>
            <person name="Liu M."/>
            <person name="Djordjevic S.P."/>
            <person name="Bogema D.R."/>
            <person name="Jenkins C."/>
        </authorList>
    </citation>
    <scope>NUCLEOTIDE SEQUENCE</scope>
    <source>
        <strain evidence="1">Fish Creek</strain>
    </source>
</reference>
<sequence length="406" mass="47872">MSNPPNVLNIAGDIDGRISMHFHEKIPGFSTTTYLASRVDNITKVIDGSFVIWEATVPGTRLSLLKVYRRHGLNKLAYVYSIGSTFFYTRYYEKVPNSYRKITQSLFQFKLEKLIRERFVDLKEEIDTDIFMVQRHDLYGLNAYVIIPYESFDANDYQTLNISDYSKDACYSVLKERHKGLVLSTFVALRCQNIKKLMDSAYTIWDGTRSGKQLYVFKAYSLNNKYQIGYLYLHSDITSRTRYFQKRGYNWFEISLGEFGLLLGRLEVERPIDLNDNLDNTVFLTQKHNFFGLPATVVIPREKFVITTITDDYEVVWRRTNISHNCTSVIIHGHKNNPKMLHLHIKDENSHKELFFFKLDAWIPTKKSYFYFRLSELDSEEMNRSRQEDLEREEIRMLEMAATTEY</sequence>
<evidence type="ECO:0000313" key="1">
    <source>
        <dbReference type="EMBL" id="UKJ90216.1"/>
    </source>
</evidence>
<dbReference type="InterPro" id="IPR007480">
    <property type="entry name" value="DUF529"/>
</dbReference>
<gene>
    <name evidence="1" type="ORF">MACJ_001147</name>
</gene>
<organism evidence="1 2">
    <name type="scientific">Theileria orientalis</name>
    <dbReference type="NCBI Taxonomy" id="68886"/>
    <lineage>
        <taxon>Eukaryota</taxon>
        <taxon>Sar</taxon>
        <taxon>Alveolata</taxon>
        <taxon>Apicomplexa</taxon>
        <taxon>Aconoidasida</taxon>
        <taxon>Piroplasmida</taxon>
        <taxon>Theileriidae</taxon>
        <taxon>Theileria</taxon>
    </lineage>
</organism>
<dbReference type="AlphaFoldDB" id="A0A976M9J6"/>
<protein>
    <submittedName>
        <fullName evidence="1">Uncharacterized protein</fullName>
    </submittedName>
</protein>
<name>A0A976M9J6_THEOR</name>
<proteinExistence type="predicted"/>
<dbReference type="Pfam" id="PF04385">
    <property type="entry name" value="FAINT"/>
    <property type="match status" value="1"/>
</dbReference>
<accession>A0A976M9J6</accession>
<evidence type="ECO:0000313" key="2">
    <source>
        <dbReference type="Proteomes" id="UP000244803"/>
    </source>
</evidence>